<dbReference type="Proteomes" id="UP000175706">
    <property type="component" value="Unassembled WGS sequence"/>
</dbReference>
<dbReference type="AlphaFoldDB" id="A0A1E8AY25"/>
<accession>A0A1E8AY25</accession>
<dbReference type="EMBL" id="LXLT01000126">
    <property type="protein sequence ID" value="OFD69850.1"/>
    <property type="molecule type" value="Genomic_DNA"/>
</dbReference>
<protein>
    <submittedName>
        <fullName evidence="1">Uncharacterized protein</fullName>
    </submittedName>
</protein>
<sequence length="247" mass="28590">MRKESCTLLIEECEELLGQIDAKFSEAFENPENVEVAVPKVKSFLEHCRSILEYTAQDIFKLVVSEQERNRKLQSKKDNKVYFPYGPTKKIFRTRVSQNLPGLLSSDVQIYSLVEGIQDHKRSIERKFLTYMCRETNDNKHDDLSESQRDSIRYTQIGNLGQFGPNMSVTFENCVINNVPTGDFSVKNGQIQGNINPLLLSEVVQYEEGQYVFKGTKKNVVQFLQFSLNEIKQFVDDLYKILESEYV</sequence>
<reference evidence="1 2" key="1">
    <citation type="submission" date="2016-05" db="EMBL/GenBank/DDBJ databases">
        <title>Bacillus thuringiensis and Bacillus weihenstephanensis as novel biocontrol agents of wilt causing Verticillium species.</title>
        <authorList>
            <person name="Hollensteiner J."/>
            <person name="Wemheuer F."/>
            <person name="Harting R."/>
            <person name="Kolarzyk A."/>
            <person name="Diaz-Valerio S."/>
            <person name="Poehlein A."/>
            <person name="Brzuszkiewicz E."/>
            <person name="Nesemann K."/>
            <person name="Braus-Stromeyer S."/>
            <person name="Braus G."/>
            <person name="Daniel R."/>
            <person name="Liesegang H."/>
        </authorList>
    </citation>
    <scope>NUCLEOTIDE SEQUENCE [LARGE SCALE GENOMIC DNA]</scope>
    <source>
        <strain evidence="1 2">GOE8</strain>
    </source>
</reference>
<gene>
    <name evidence="1" type="ORF">BWGOE8_59030</name>
</gene>
<evidence type="ECO:0000313" key="1">
    <source>
        <dbReference type="EMBL" id="OFD69850.1"/>
    </source>
</evidence>
<name>A0A1E8AY25_BACMY</name>
<dbReference type="RefSeq" id="WP_070146004.1">
    <property type="nucleotide sequence ID" value="NZ_LXLT01000126.1"/>
</dbReference>
<proteinExistence type="predicted"/>
<organism evidence="1 2">
    <name type="scientific">Bacillus mycoides</name>
    <dbReference type="NCBI Taxonomy" id="1405"/>
    <lineage>
        <taxon>Bacteria</taxon>
        <taxon>Bacillati</taxon>
        <taxon>Bacillota</taxon>
        <taxon>Bacilli</taxon>
        <taxon>Bacillales</taxon>
        <taxon>Bacillaceae</taxon>
        <taxon>Bacillus</taxon>
        <taxon>Bacillus cereus group</taxon>
    </lineage>
</organism>
<comment type="caution">
    <text evidence="1">The sequence shown here is derived from an EMBL/GenBank/DDBJ whole genome shotgun (WGS) entry which is preliminary data.</text>
</comment>
<evidence type="ECO:0000313" key="2">
    <source>
        <dbReference type="Proteomes" id="UP000175706"/>
    </source>
</evidence>